<accession>A0A1G9PUM1</accession>
<evidence type="ECO:0000313" key="2">
    <source>
        <dbReference type="Proteomes" id="UP000199309"/>
    </source>
</evidence>
<gene>
    <name evidence="1" type="ORF">SAMN05660299_00006</name>
</gene>
<dbReference type="SUPFAM" id="SSF158446">
    <property type="entry name" value="IVS-encoded protein-like"/>
    <property type="match status" value="1"/>
</dbReference>
<dbReference type="InterPro" id="IPR012657">
    <property type="entry name" value="23S_rRNA-intervening_sequence"/>
</dbReference>
<name>A0A1G9PUM1_9FIRM</name>
<dbReference type="AlphaFoldDB" id="A0A1G9PUM1"/>
<reference evidence="1 2" key="1">
    <citation type="submission" date="2016-10" db="EMBL/GenBank/DDBJ databases">
        <authorList>
            <person name="de Groot N.N."/>
        </authorList>
    </citation>
    <scope>NUCLEOTIDE SEQUENCE [LARGE SCALE GENOMIC DNA]</scope>
    <source>
        <strain evidence="1 2">DSM 16981</strain>
    </source>
</reference>
<evidence type="ECO:0000313" key="1">
    <source>
        <dbReference type="EMBL" id="SDM02478.1"/>
    </source>
</evidence>
<dbReference type="STRING" id="349095.SAMN05660299_00006"/>
<sequence>MALRYYQDLVVWQRSMELVKEIYSLIKYLPKEELYGLSDQMRRAAVSIPSNIAEGQARYSNKDFIRFLYISRGSIAELETQLQICMHLEYVTSAEIDKAMGLCHHVSKLLNTLIKTLKENCN</sequence>
<organism evidence="1 2">
    <name type="scientific">Megasphaera paucivorans</name>
    <dbReference type="NCBI Taxonomy" id="349095"/>
    <lineage>
        <taxon>Bacteria</taxon>
        <taxon>Bacillati</taxon>
        <taxon>Bacillota</taxon>
        <taxon>Negativicutes</taxon>
        <taxon>Veillonellales</taxon>
        <taxon>Veillonellaceae</taxon>
        <taxon>Megasphaera</taxon>
    </lineage>
</organism>
<keyword evidence="2" id="KW-1185">Reference proteome</keyword>
<dbReference type="NCBIfam" id="TIGR02436">
    <property type="entry name" value="four helix bundle protein"/>
    <property type="match status" value="1"/>
</dbReference>
<dbReference type="PANTHER" id="PTHR38471">
    <property type="entry name" value="FOUR HELIX BUNDLE PROTEIN"/>
    <property type="match status" value="1"/>
</dbReference>
<dbReference type="OrthoDB" id="160990at2"/>
<dbReference type="Proteomes" id="UP000199309">
    <property type="component" value="Unassembled WGS sequence"/>
</dbReference>
<dbReference type="CDD" id="cd16377">
    <property type="entry name" value="23S_rRNA_IVP_like"/>
    <property type="match status" value="1"/>
</dbReference>
<dbReference type="InterPro" id="IPR036583">
    <property type="entry name" value="23S_rRNA_IVS_sf"/>
</dbReference>
<dbReference type="Gene3D" id="1.20.1440.60">
    <property type="entry name" value="23S rRNA-intervening sequence"/>
    <property type="match status" value="1"/>
</dbReference>
<protein>
    <submittedName>
        <fullName evidence="1">Four helix bundle protein</fullName>
    </submittedName>
</protein>
<dbReference type="PANTHER" id="PTHR38471:SF2">
    <property type="entry name" value="FOUR HELIX BUNDLE PROTEIN"/>
    <property type="match status" value="1"/>
</dbReference>
<dbReference type="Pfam" id="PF05635">
    <property type="entry name" value="23S_rRNA_IVP"/>
    <property type="match status" value="1"/>
</dbReference>
<dbReference type="RefSeq" id="WP_091647085.1">
    <property type="nucleotide sequence ID" value="NZ_FNHQ01000001.1"/>
</dbReference>
<dbReference type="NCBIfam" id="NF008911">
    <property type="entry name" value="PRK12275.1-2"/>
    <property type="match status" value="1"/>
</dbReference>
<dbReference type="EMBL" id="FNHQ01000001">
    <property type="protein sequence ID" value="SDM02478.1"/>
    <property type="molecule type" value="Genomic_DNA"/>
</dbReference>
<proteinExistence type="predicted"/>